<dbReference type="PROSITE" id="PS51257">
    <property type="entry name" value="PROKAR_LIPOPROTEIN"/>
    <property type="match status" value="1"/>
</dbReference>
<gene>
    <name evidence="2" type="ORF">DBT_1724</name>
</gene>
<keyword evidence="3" id="KW-1185">Reference proteome</keyword>
<evidence type="ECO:0008006" key="4">
    <source>
        <dbReference type="Google" id="ProtNLM"/>
    </source>
</evidence>
<organism evidence="2 3">
    <name type="scientific">Dissulfuribacter thermophilus</name>
    <dbReference type="NCBI Taxonomy" id="1156395"/>
    <lineage>
        <taxon>Bacteria</taxon>
        <taxon>Pseudomonadati</taxon>
        <taxon>Thermodesulfobacteriota</taxon>
        <taxon>Dissulfuribacteria</taxon>
        <taxon>Dissulfuribacterales</taxon>
        <taxon>Dissulfuribacteraceae</taxon>
        <taxon>Dissulfuribacter</taxon>
    </lineage>
</organism>
<keyword evidence="1" id="KW-1133">Transmembrane helix</keyword>
<protein>
    <recommendedName>
        <fullName evidence="4">Lipoprotein</fullName>
    </recommendedName>
</protein>
<accession>A0A1B9F4P6</accession>
<keyword evidence="1" id="KW-0812">Transmembrane</keyword>
<sequence>MTIKKDFSKKIIFSKVSILGLLLSIPFLFISCAPKGVICSKGTPEERAGYQGYIYLGTQKHSKVRDSLCAGDIDKILMVATNLTPFQKIELRDLTCGDNASVEGFNKFFNSLDDATKADLIRAFATYGYYIHGYG</sequence>
<feature type="transmembrane region" description="Helical" evidence="1">
    <location>
        <begin position="12"/>
        <end position="30"/>
    </location>
</feature>
<comment type="caution">
    <text evidence="2">The sequence shown here is derived from an EMBL/GenBank/DDBJ whole genome shotgun (WGS) entry which is preliminary data.</text>
</comment>
<evidence type="ECO:0000313" key="3">
    <source>
        <dbReference type="Proteomes" id="UP000093080"/>
    </source>
</evidence>
<dbReference type="AlphaFoldDB" id="A0A1B9F4P6"/>
<keyword evidence="1" id="KW-0472">Membrane</keyword>
<dbReference type="Proteomes" id="UP000093080">
    <property type="component" value="Unassembled WGS sequence"/>
</dbReference>
<dbReference type="RefSeq" id="WP_067619023.1">
    <property type="nucleotide sequence ID" value="NZ_MAGO01000008.1"/>
</dbReference>
<dbReference type="EMBL" id="MAGO01000008">
    <property type="protein sequence ID" value="OCC14929.1"/>
    <property type="molecule type" value="Genomic_DNA"/>
</dbReference>
<proteinExistence type="predicted"/>
<name>A0A1B9F4P6_9BACT</name>
<dbReference type="STRING" id="1156395.DBT_1724"/>
<evidence type="ECO:0000313" key="2">
    <source>
        <dbReference type="EMBL" id="OCC14929.1"/>
    </source>
</evidence>
<evidence type="ECO:0000256" key="1">
    <source>
        <dbReference type="SAM" id="Phobius"/>
    </source>
</evidence>
<reference evidence="2 3" key="1">
    <citation type="submission" date="2016-06" db="EMBL/GenBank/DDBJ databases">
        <title>Respiratory ammonification of nitrate coupled to the oxidation of elemental sulfur in deep-sea autotrophic thermophilic bacteria.</title>
        <authorList>
            <person name="Slobodkina G.B."/>
            <person name="Mardanov A.V."/>
            <person name="Ravin N.V."/>
            <person name="Frolova A.A."/>
            <person name="Viryasiv M.B."/>
            <person name="Chernyh N.A."/>
            <person name="Bonch-Osmolovskaya E.A."/>
            <person name="Slobodkin A.I."/>
        </authorList>
    </citation>
    <scope>NUCLEOTIDE SEQUENCE [LARGE SCALE GENOMIC DNA]</scope>
    <source>
        <strain evidence="2 3">S69</strain>
    </source>
</reference>